<protein>
    <submittedName>
        <fullName evidence="1">Unannotated protein</fullName>
    </submittedName>
</protein>
<sequence>MVEVCALVRAVKLTQVIGLGATLVLLDHCVVSRDLGHNTGGLSNNHVTGVNGGEGLHTGSNQRGLRAQERNSLTLHVGTHECAVSIVVLEERNQRGRNRNHLAGGHIDIVDRFRGDQLDLSTLLTNENFVFGEGAISIQRSSSLGDDELVFVACSQVVNVLGDLGLDNATIRSLDETKRIDTGEGRQ</sequence>
<organism evidence="1">
    <name type="scientific">freshwater metagenome</name>
    <dbReference type="NCBI Taxonomy" id="449393"/>
    <lineage>
        <taxon>unclassified sequences</taxon>
        <taxon>metagenomes</taxon>
        <taxon>ecological metagenomes</taxon>
    </lineage>
</organism>
<proteinExistence type="predicted"/>
<dbReference type="EMBL" id="CAEZVY010000134">
    <property type="protein sequence ID" value="CAB4650096.1"/>
    <property type="molecule type" value="Genomic_DNA"/>
</dbReference>
<accession>A0A6J6KLF5</accession>
<dbReference type="AlphaFoldDB" id="A0A6J6KLF5"/>
<name>A0A6J6KLF5_9ZZZZ</name>
<evidence type="ECO:0000313" key="1">
    <source>
        <dbReference type="EMBL" id="CAB4650096.1"/>
    </source>
</evidence>
<gene>
    <name evidence="1" type="ORF">UFOPK2158_01140</name>
</gene>
<reference evidence="1" key="1">
    <citation type="submission" date="2020-05" db="EMBL/GenBank/DDBJ databases">
        <authorList>
            <person name="Chiriac C."/>
            <person name="Salcher M."/>
            <person name="Ghai R."/>
            <person name="Kavagutti S V."/>
        </authorList>
    </citation>
    <scope>NUCLEOTIDE SEQUENCE</scope>
</reference>